<sequence length="718" mass="81937">MNLKIILFTFFLLCSSALWAQNRNTIIIETQNTNLVFTAEAGGKLFQSYFGKTQAKDSYTKLKKGPEAYIGAGMEDVFEPAIRVVHADGNPSLDLRFNKTITKKLDNDITQTDIYLKDPVYQTEVILHFKAFFKEDVLSSSSTIINKEKGSIALTNYASSMLHFDADNYYLTQFHGDYAREMDMQESKLTSGIKIIDSKLGSRTNMYQTPVFLLSPNQTATETSGEVIAGTIAWTGNFQFLFELDRSNKLRLITGINPYASSLTLKKDEQFPTPEFIFTYSDIGKGKASRSLHNWARNYGVLDGTKSRMILLNNWEATHVKFDQEKLVELFDGSKKLGLDLFLLDDGWFGNKYARNDDKTGLGDWQEDVKKLPDGIGYLVKEATKKGIKFGIWLEPEMISPKSELYEKHPDWVLKLPNRAENYQRNQLILDLINPNVQDFIFNLVDQMMTKNPDLAYIKWDNNRFMTNAYSPYLGKDQSRMFIDYTLSFYKVMQRIRAKYPHLPIMLCAGGGGRTDYGALQYFDSFWPSDNTDAAERVFIQWGYSHFFPSNTISSHVTSMGKQTLKFRTDVAMMDKLGYDISVDKMTPEEITFSSTAVANYNRLSKIIWFGDLYRLISPYDEDRAVLMYTDSTKNKAVLFSYNLALRKKQLFGPVKLQGLDPDKEYSIKEINLIPGNAAESPEDGKLYTGNYLMNIGLNVAPAKLRPYSSIILEITSK</sequence>
<dbReference type="Gene3D" id="3.20.20.70">
    <property type="entry name" value="Aldolase class I"/>
    <property type="match status" value="1"/>
</dbReference>
<evidence type="ECO:0000313" key="9">
    <source>
        <dbReference type="EMBL" id="MEE1945267.1"/>
    </source>
</evidence>
<dbReference type="InterPro" id="IPR031704">
    <property type="entry name" value="Glyco_hydro_36_N"/>
</dbReference>
<evidence type="ECO:0000256" key="6">
    <source>
        <dbReference type="SAM" id="SignalP"/>
    </source>
</evidence>
<proteinExistence type="inferred from homology"/>
<keyword evidence="4 5" id="KW-0326">Glycosidase</keyword>
<dbReference type="InterPro" id="IPR031705">
    <property type="entry name" value="Glyco_hydro_36_C"/>
</dbReference>
<feature type="domain" description="Glycosyl hydrolase family 36 N-terminal" evidence="8">
    <location>
        <begin position="55"/>
        <end position="266"/>
    </location>
</feature>
<evidence type="ECO:0000259" key="7">
    <source>
        <dbReference type="Pfam" id="PF16874"/>
    </source>
</evidence>
<evidence type="ECO:0000313" key="10">
    <source>
        <dbReference type="Proteomes" id="UP001336835"/>
    </source>
</evidence>
<evidence type="ECO:0000256" key="1">
    <source>
        <dbReference type="ARBA" id="ARBA00001255"/>
    </source>
</evidence>
<evidence type="ECO:0000256" key="2">
    <source>
        <dbReference type="ARBA" id="ARBA00012755"/>
    </source>
</evidence>
<dbReference type="PRINTS" id="PR00743">
    <property type="entry name" value="GLHYDRLASE36"/>
</dbReference>
<dbReference type="Gene3D" id="2.60.40.1180">
    <property type="entry name" value="Golgi alpha-mannosidase II"/>
    <property type="match status" value="1"/>
</dbReference>
<evidence type="ECO:0000259" key="8">
    <source>
        <dbReference type="Pfam" id="PF16875"/>
    </source>
</evidence>
<dbReference type="EC" id="3.2.1.22" evidence="2 5"/>
<organism evidence="9 10">
    <name type="scientific">Pedobacter albus</name>
    <dbReference type="NCBI Taxonomy" id="3113905"/>
    <lineage>
        <taxon>Bacteria</taxon>
        <taxon>Pseudomonadati</taxon>
        <taxon>Bacteroidota</taxon>
        <taxon>Sphingobacteriia</taxon>
        <taxon>Sphingobacteriales</taxon>
        <taxon>Sphingobacteriaceae</taxon>
        <taxon>Pedobacter</taxon>
    </lineage>
</organism>
<dbReference type="Proteomes" id="UP001336835">
    <property type="component" value="Unassembled WGS sequence"/>
</dbReference>
<gene>
    <name evidence="9" type="ORF">VRU48_09115</name>
</gene>
<dbReference type="InterPro" id="IPR013785">
    <property type="entry name" value="Aldolase_TIM"/>
</dbReference>
<evidence type="ECO:0000256" key="4">
    <source>
        <dbReference type="ARBA" id="ARBA00023295"/>
    </source>
</evidence>
<dbReference type="CDD" id="cd14791">
    <property type="entry name" value="GH36"/>
    <property type="match status" value="1"/>
</dbReference>
<protein>
    <recommendedName>
        <fullName evidence="2 5">Alpha-galactosidase</fullName>
        <ecNumber evidence="2 5">3.2.1.22</ecNumber>
    </recommendedName>
</protein>
<dbReference type="Gene3D" id="2.70.98.60">
    <property type="entry name" value="alpha-galactosidase from lactobacil brevis"/>
    <property type="match status" value="1"/>
</dbReference>
<dbReference type="SUPFAM" id="SSF51445">
    <property type="entry name" value="(Trans)glycosidases"/>
    <property type="match status" value="1"/>
</dbReference>
<dbReference type="PROSITE" id="PS00512">
    <property type="entry name" value="ALPHA_GALACTOSIDASE"/>
    <property type="match status" value="1"/>
</dbReference>
<feature type="chain" id="PRO_5045962478" description="Alpha-galactosidase" evidence="6">
    <location>
        <begin position="21"/>
        <end position="718"/>
    </location>
</feature>
<name>A0ABU7I719_9SPHI</name>
<dbReference type="Pfam" id="PF02065">
    <property type="entry name" value="Melibiase"/>
    <property type="match status" value="1"/>
</dbReference>
<dbReference type="EMBL" id="JAZDQT010000001">
    <property type="protein sequence ID" value="MEE1945267.1"/>
    <property type="molecule type" value="Genomic_DNA"/>
</dbReference>
<comment type="catalytic activity">
    <reaction evidence="1 5">
        <text>Hydrolysis of terminal, non-reducing alpha-D-galactose residues in alpha-D-galactosides, including galactose oligosaccharides, galactomannans and galactolipids.</text>
        <dbReference type="EC" id="3.2.1.22"/>
    </reaction>
</comment>
<dbReference type="InterPro" id="IPR050985">
    <property type="entry name" value="Alpha-glycosidase_related"/>
</dbReference>
<dbReference type="RefSeq" id="WP_330107614.1">
    <property type="nucleotide sequence ID" value="NZ_JAZDQT010000001.1"/>
</dbReference>
<dbReference type="InterPro" id="IPR000111">
    <property type="entry name" value="Glyco_hydro_27/36_CS"/>
</dbReference>
<evidence type="ECO:0000256" key="3">
    <source>
        <dbReference type="ARBA" id="ARBA00022801"/>
    </source>
</evidence>
<feature type="domain" description="Glycosyl hydrolase family 36 C-terminal" evidence="7">
    <location>
        <begin position="625"/>
        <end position="713"/>
    </location>
</feature>
<dbReference type="GO" id="GO:0004557">
    <property type="term" value="F:alpha-galactosidase activity"/>
    <property type="evidence" value="ECO:0007669"/>
    <property type="project" value="UniProtKB-EC"/>
</dbReference>
<dbReference type="Pfam" id="PF16874">
    <property type="entry name" value="Glyco_hydro_36C"/>
    <property type="match status" value="1"/>
</dbReference>
<dbReference type="PANTHER" id="PTHR43053:SF3">
    <property type="entry name" value="ALPHA-GALACTOSIDASE C-RELATED"/>
    <property type="match status" value="1"/>
</dbReference>
<evidence type="ECO:0000256" key="5">
    <source>
        <dbReference type="PIRNR" id="PIRNR005536"/>
    </source>
</evidence>
<dbReference type="InterPro" id="IPR017853">
    <property type="entry name" value="GH"/>
</dbReference>
<comment type="caution">
    <text evidence="9">The sequence shown here is derived from an EMBL/GenBank/DDBJ whole genome shotgun (WGS) entry which is preliminary data.</text>
</comment>
<dbReference type="Pfam" id="PF16875">
    <property type="entry name" value="Glyco_hydro_36N"/>
    <property type="match status" value="1"/>
</dbReference>
<keyword evidence="10" id="KW-1185">Reference proteome</keyword>
<keyword evidence="6" id="KW-0732">Signal</keyword>
<dbReference type="InterPro" id="IPR013780">
    <property type="entry name" value="Glyco_hydro_b"/>
</dbReference>
<reference evidence="9 10" key="1">
    <citation type="submission" date="2024-01" db="EMBL/GenBank/DDBJ databases">
        <title>Pedobacter sp. nov., isolated from fresh soil.</title>
        <authorList>
            <person name="Le N.T.T."/>
        </authorList>
    </citation>
    <scope>NUCLEOTIDE SEQUENCE [LARGE SCALE GENOMIC DNA]</scope>
    <source>
        <strain evidence="9 10">KR3-3</strain>
    </source>
</reference>
<accession>A0ABU7I719</accession>
<dbReference type="InterPro" id="IPR038417">
    <property type="entry name" value="Alpga-gal_N_sf"/>
</dbReference>
<dbReference type="PANTHER" id="PTHR43053">
    <property type="entry name" value="GLYCOSIDASE FAMILY 31"/>
    <property type="match status" value="1"/>
</dbReference>
<dbReference type="PIRSF" id="PIRSF005536">
    <property type="entry name" value="Agal"/>
    <property type="match status" value="1"/>
</dbReference>
<feature type="signal peptide" evidence="6">
    <location>
        <begin position="1"/>
        <end position="20"/>
    </location>
</feature>
<comment type="similarity">
    <text evidence="5">Belongs to the glycosyl hydrolase.</text>
</comment>
<keyword evidence="3 5" id="KW-0378">Hydrolase</keyword>
<dbReference type="InterPro" id="IPR002252">
    <property type="entry name" value="Glyco_hydro_36"/>
</dbReference>